<evidence type="ECO:0000256" key="4">
    <source>
        <dbReference type="ARBA" id="ARBA00023002"/>
    </source>
</evidence>
<keyword evidence="3" id="KW-0862">Zinc</keyword>
<dbReference type="SUPFAM" id="SSF51735">
    <property type="entry name" value="NAD(P)-binding Rossmann-fold domains"/>
    <property type="match status" value="1"/>
</dbReference>
<reference evidence="7 8" key="1">
    <citation type="submission" date="2020-09" db="EMBL/GenBank/DDBJ databases">
        <title>De no assembly of potato wild relative species, Solanum commersonii.</title>
        <authorList>
            <person name="Cho K."/>
        </authorList>
    </citation>
    <scope>NUCLEOTIDE SEQUENCE [LARGE SCALE GENOMIC DNA]</scope>
    <source>
        <strain evidence="7">LZ3.2</strain>
        <tissue evidence="7">Leaf</tissue>
    </source>
</reference>
<evidence type="ECO:0000256" key="5">
    <source>
        <dbReference type="SAM" id="Phobius"/>
    </source>
</evidence>
<keyword evidence="5" id="KW-1133">Transmembrane helix</keyword>
<dbReference type="InterPro" id="IPR036291">
    <property type="entry name" value="NAD(P)-bd_dom_sf"/>
</dbReference>
<dbReference type="InterPro" id="IPR011032">
    <property type="entry name" value="GroES-like_sf"/>
</dbReference>
<comment type="caution">
    <text evidence="7">The sequence shown here is derived from an EMBL/GenBank/DDBJ whole genome shotgun (WGS) entry which is preliminary data.</text>
</comment>
<dbReference type="InterPro" id="IPR013149">
    <property type="entry name" value="ADH-like_C"/>
</dbReference>
<dbReference type="Gene3D" id="3.90.180.10">
    <property type="entry name" value="Medium-chain alcohol dehydrogenases, catalytic domain"/>
    <property type="match status" value="2"/>
</dbReference>
<dbReference type="SUPFAM" id="SSF50129">
    <property type="entry name" value="GroES-like"/>
    <property type="match status" value="1"/>
</dbReference>
<dbReference type="Gene3D" id="3.40.50.720">
    <property type="entry name" value="NAD(P)-binding Rossmann-like Domain"/>
    <property type="match status" value="1"/>
</dbReference>
<evidence type="ECO:0000256" key="1">
    <source>
        <dbReference type="ARBA" id="ARBA00001947"/>
    </source>
</evidence>
<dbReference type="GO" id="GO:0046872">
    <property type="term" value="F:metal ion binding"/>
    <property type="evidence" value="ECO:0007669"/>
    <property type="project" value="UniProtKB-KW"/>
</dbReference>
<protein>
    <recommendedName>
        <fullName evidence="6">Alcohol dehydrogenase-like C-terminal domain-containing protein</fullName>
    </recommendedName>
</protein>
<name>A0A9J5WFH8_SOLCO</name>
<dbReference type="FunFam" id="3.40.50.720:FF:000022">
    <property type="entry name" value="Cinnamyl alcohol dehydrogenase"/>
    <property type="match status" value="1"/>
</dbReference>
<dbReference type="PANTHER" id="PTHR42683">
    <property type="entry name" value="ALDEHYDE REDUCTASE"/>
    <property type="match status" value="1"/>
</dbReference>
<dbReference type="GO" id="GO:0016616">
    <property type="term" value="F:oxidoreductase activity, acting on the CH-OH group of donors, NAD or NADP as acceptor"/>
    <property type="evidence" value="ECO:0007669"/>
    <property type="project" value="InterPro"/>
</dbReference>
<dbReference type="InterPro" id="IPR047109">
    <property type="entry name" value="CAD-like"/>
</dbReference>
<evidence type="ECO:0000256" key="3">
    <source>
        <dbReference type="ARBA" id="ARBA00022833"/>
    </source>
</evidence>
<proteinExistence type="predicted"/>
<feature type="transmembrane region" description="Helical" evidence="5">
    <location>
        <begin position="129"/>
        <end position="147"/>
    </location>
</feature>
<dbReference type="AlphaFoldDB" id="A0A9J5WFH8"/>
<dbReference type="EMBL" id="JACXVP010000011">
    <property type="protein sequence ID" value="KAG5574221.1"/>
    <property type="molecule type" value="Genomic_DNA"/>
</dbReference>
<keyword evidence="8" id="KW-1185">Reference proteome</keyword>
<evidence type="ECO:0000259" key="6">
    <source>
        <dbReference type="Pfam" id="PF00107"/>
    </source>
</evidence>
<sequence length="255" mass="28301">MVGSCRKCENCSIDLENYCPHQIPTYNGYSLDETLTFGGYSDMMVSDEHFVVRCPENLLMDPGMHIGVVGLGGLGHMAVKFAKAFGTKVTVISTSANKKQEAIERLGTDSFLINRDPEQMKAAMNTLDGIINTVSAVHPILPLLMLMKSHGTLVMVGAPEKPVELPVFPLLMGYLFFRLKFVYIMWKTGRKLVAGSCIGGMKETREMLDFAAKHNITPNVEVVPMDYVNTALECLLKLDVKYRFVLDIGNTLNKK</sequence>
<gene>
    <name evidence="7" type="ORF">H5410_054355</name>
</gene>
<feature type="domain" description="Alcohol dehydrogenase-like C-terminal" evidence="6">
    <location>
        <begin position="73"/>
        <end position="174"/>
    </location>
</feature>
<accession>A0A9J5WFH8</accession>
<organism evidence="7 8">
    <name type="scientific">Solanum commersonii</name>
    <name type="common">Commerson's wild potato</name>
    <name type="synonym">Commerson's nightshade</name>
    <dbReference type="NCBI Taxonomy" id="4109"/>
    <lineage>
        <taxon>Eukaryota</taxon>
        <taxon>Viridiplantae</taxon>
        <taxon>Streptophyta</taxon>
        <taxon>Embryophyta</taxon>
        <taxon>Tracheophyta</taxon>
        <taxon>Spermatophyta</taxon>
        <taxon>Magnoliopsida</taxon>
        <taxon>eudicotyledons</taxon>
        <taxon>Gunneridae</taxon>
        <taxon>Pentapetalae</taxon>
        <taxon>asterids</taxon>
        <taxon>lamiids</taxon>
        <taxon>Solanales</taxon>
        <taxon>Solanaceae</taxon>
        <taxon>Solanoideae</taxon>
        <taxon>Solaneae</taxon>
        <taxon>Solanum</taxon>
    </lineage>
</organism>
<evidence type="ECO:0000256" key="2">
    <source>
        <dbReference type="ARBA" id="ARBA00022723"/>
    </source>
</evidence>
<dbReference type="OrthoDB" id="1879366at2759"/>
<keyword evidence="2" id="KW-0479">Metal-binding</keyword>
<keyword evidence="5" id="KW-0472">Membrane</keyword>
<dbReference type="Proteomes" id="UP000824120">
    <property type="component" value="Chromosome 11"/>
</dbReference>
<dbReference type="FunFam" id="3.90.180.10:FF:000100">
    <property type="entry name" value="Putative cinnamyl alcohol dehydrogenase 6"/>
    <property type="match status" value="1"/>
</dbReference>
<keyword evidence="4" id="KW-0560">Oxidoreductase</keyword>
<feature type="transmembrane region" description="Helical" evidence="5">
    <location>
        <begin position="167"/>
        <end position="186"/>
    </location>
</feature>
<dbReference type="Pfam" id="PF00107">
    <property type="entry name" value="ADH_zinc_N"/>
    <property type="match status" value="1"/>
</dbReference>
<keyword evidence="5" id="KW-0812">Transmembrane</keyword>
<evidence type="ECO:0000313" key="7">
    <source>
        <dbReference type="EMBL" id="KAG5574221.1"/>
    </source>
</evidence>
<evidence type="ECO:0000313" key="8">
    <source>
        <dbReference type="Proteomes" id="UP000824120"/>
    </source>
</evidence>
<comment type="cofactor">
    <cofactor evidence="1">
        <name>Zn(2+)</name>
        <dbReference type="ChEBI" id="CHEBI:29105"/>
    </cofactor>
</comment>